<organism evidence="2 3">
    <name type="scientific">Limulus polyphemus</name>
    <name type="common">Atlantic horseshoe crab</name>
    <dbReference type="NCBI Taxonomy" id="6850"/>
    <lineage>
        <taxon>Eukaryota</taxon>
        <taxon>Metazoa</taxon>
        <taxon>Ecdysozoa</taxon>
        <taxon>Arthropoda</taxon>
        <taxon>Chelicerata</taxon>
        <taxon>Merostomata</taxon>
        <taxon>Xiphosura</taxon>
        <taxon>Limulidae</taxon>
        <taxon>Limulus</taxon>
    </lineage>
</organism>
<dbReference type="RefSeq" id="XP_022243807.1">
    <property type="nucleotide sequence ID" value="XM_022388099.1"/>
</dbReference>
<reference evidence="3" key="1">
    <citation type="submission" date="2025-08" db="UniProtKB">
        <authorList>
            <consortium name="RefSeq"/>
        </authorList>
    </citation>
    <scope>IDENTIFICATION</scope>
    <source>
        <tissue evidence="3">Muscle</tissue>
    </source>
</reference>
<sequence>MAKVGSASSGRAYASEENIYTIPTCFHHIPHPLDMKGPQELYRVGTDNPTYRNSEVGLIIPHYAEKHSLKKPTKNSAPTCAILENYPCLKFWKLRFKTEEASLRHRTIVLFLALLVVLLILVLGIAMAVYIAAGGSLNWKDSSSDPREE</sequence>
<feature type="transmembrane region" description="Helical" evidence="1">
    <location>
        <begin position="108"/>
        <end position="133"/>
    </location>
</feature>
<name>A0ABM1SJK1_LIMPO</name>
<keyword evidence="1" id="KW-1133">Transmembrane helix</keyword>
<dbReference type="Proteomes" id="UP000694941">
    <property type="component" value="Unplaced"/>
</dbReference>
<evidence type="ECO:0000313" key="3">
    <source>
        <dbReference type="RefSeq" id="XP_022243807.1"/>
    </source>
</evidence>
<keyword evidence="2" id="KW-1185">Reference proteome</keyword>
<gene>
    <name evidence="3" type="primary">LOC111086206</name>
</gene>
<evidence type="ECO:0000256" key="1">
    <source>
        <dbReference type="SAM" id="Phobius"/>
    </source>
</evidence>
<proteinExistence type="predicted"/>
<dbReference type="GeneID" id="111086206"/>
<protein>
    <submittedName>
        <fullName evidence="3">Uncharacterized protein LOC111086206</fullName>
    </submittedName>
</protein>
<evidence type="ECO:0000313" key="2">
    <source>
        <dbReference type="Proteomes" id="UP000694941"/>
    </source>
</evidence>
<keyword evidence="1" id="KW-0812">Transmembrane</keyword>
<feature type="non-terminal residue" evidence="3">
    <location>
        <position position="149"/>
    </location>
</feature>
<keyword evidence="1" id="KW-0472">Membrane</keyword>
<accession>A0ABM1SJK1</accession>